<proteinExistence type="predicted"/>
<protein>
    <recommendedName>
        <fullName evidence="4">IseA DL-endopeptidase inhibitor</fullName>
    </recommendedName>
</protein>
<keyword evidence="1" id="KW-0732">Signal</keyword>
<dbReference type="Proteomes" id="UP000234748">
    <property type="component" value="Unassembled WGS sequence"/>
</dbReference>
<keyword evidence="3" id="KW-1185">Reference proteome</keyword>
<dbReference type="AlphaFoldDB" id="A0A2N5M1F3"/>
<accession>A0A2N5M1F3</accession>
<evidence type="ECO:0000313" key="2">
    <source>
        <dbReference type="EMBL" id="PLT28135.1"/>
    </source>
</evidence>
<dbReference type="InterPro" id="IPR053749">
    <property type="entry name" value="TA_system-associated_sf"/>
</dbReference>
<dbReference type="OrthoDB" id="2814503at2"/>
<dbReference type="Gene3D" id="3.10.450.420">
    <property type="match status" value="1"/>
</dbReference>
<evidence type="ECO:0008006" key="4">
    <source>
        <dbReference type="Google" id="ProtNLM"/>
    </source>
</evidence>
<dbReference type="Pfam" id="PF16800">
    <property type="entry name" value="Endopep_inhib"/>
    <property type="match status" value="1"/>
</dbReference>
<comment type="caution">
    <text evidence="2">The sequence shown here is derived from an EMBL/GenBank/DDBJ whole genome shotgun (WGS) entry which is preliminary data.</text>
</comment>
<name>A0A2N5M1F3_9BACI</name>
<feature type="chain" id="PRO_5014607057" description="IseA DL-endopeptidase inhibitor" evidence="1">
    <location>
        <begin position="24"/>
        <end position="181"/>
    </location>
</feature>
<feature type="signal peptide" evidence="1">
    <location>
        <begin position="1"/>
        <end position="23"/>
    </location>
</feature>
<evidence type="ECO:0000256" key="1">
    <source>
        <dbReference type="SAM" id="SignalP"/>
    </source>
</evidence>
<dbReference type="RefSeq" id="WP_101645210.1">
    <property type="nucleotide sequence ID" value="NZ_PGUY01000065.1"/>
</dbReference>
<sequence length="181" mass="20421">MKKLFTFLMAAAAFLSFSMGASAYSASGSLTADKALKQALSAREHYWNVMTGHNPKLKNSTCTSKTMKFKGTDYRFLCSEFDTKKELYQYLGEVFTNNAIDKGFTKYKFIVYKGKIAQPNADGGSLLEWSKAKGKLIYQRTDVKQYEFSVPVPVSKKPEKVKVTYVKVNGHWKINAFDAVK</sequence>
<gene>
    <name evidence="2" type="ORF">CUU66_20260</name>
</gene>
<dbReference type="InterPro" id="IPR031841">
    <property type="entry name" value="Endopep_inhib"/>
</dbReference>
<organism evidence="2 3">
    <name type="scientific">Peribacillus deserti</name>
    <dbReference type="NCBI Taxonomy" id="673318"/>
    <lineage>
        <taxon>Bacteria</taxon>
        <taxon>Bacillati</taxon>
        <taxon>Bacillota</taxon>
        <taxon>Bacilli</taxon>
        <taxon>Bacillales</taxon>
        <taxon>Bacillaceae</taxon>
        <taxon>Peribacillus</taxon>
    </lineage>
</organism>
<reference evidence="2 3" key="1">
    <citation type="submission" date="2017-11" db="EMBL/GenBank/DDBJ databases">
        <title>Comparitive Functional Genomics of Dry Heat Resistant strains isolated from the Viking Spacecraft.</title>
        <authorList>
            <person name="Seuylemezian A."/>
            <person name="Cooper K."/>
            <person name="Vaishampayan P."/>
        </authorList>
    </citation>
    <scope>NUCLEOTIDE SEQUENCE [LARGE SCALE GENOMIC DNA]</scope>
    <source>
        <strain evidence="2 3">V1-29</strain>
    </source>
</reference>
<dbReference type="EMBL" id="PGUY01000065">
    <property type="protein sequence ID" value="PLT28135.1"/>
    <property type="molecule type" value="Genomic_DNA"/>
</dbReference>
<evidence type="ECO:0000313" key="3">
    <source>
        <dbReference type="Proteomes" id="UP000234748"/>
    </source>
</evidence>